<dbReference type="SMART" id="SM01349">
    <property type="entry name" value="TOG"/>
    <property type="match status" value="2"/>
</dbReference>
<keyword evidence="5" id="KW-0493">Microtubule</keyword>
<feature type="region of interest" description="Disordered" evidence="7">
    <location>
        <begin position="789"/>
        <end position="828"/>
    </location>
</feature>
<dbReference type="GO" id="GO:0005874">
    <property type="term" value="C:microtubule"/>
    <property type="evidence" value="ECO:0007669"/>
    <property type="project" value="UniProtKB-KW"/>
</dbReference>
<dbReference type="GO" id="GO:0000785">
    <property type="term" value="C:chromatin"/>
    <property type="evidence" value="ECO:0007669"/>
    <property type="project" value="TreeGrafter"/>
</dbReference>
<protein>
    <recommendedName>
        <fullName evidence="3">Protein STU1</fullName>
    </recommendedName>
</protein>
<evidence type="ECO:0000256" key="5">
    <source>
        <dbReference type="ARBA" id="ARBA00022701"/>
    </source>
</evidence>
<evidence type="ECO:0000259" key="8">
    <source>
        <dbReference type="SMART" id="SM01349"/>
    </source>
</evidence>
<feature type="region of interest" description="Disordered" evidence="7">
    <location>
        <begin position="873"/>
        <end position="892"/>
    </location>
</feature>
<dbReference type="SUPFAM" id="SSF48371">
    <property type="entry name" value="ARM repeat"/>
    <property type="match status" value="1"/>
</dbReference>
<comment type="similarity">
    <text evidence="2">Belongs to the CLASP family.</text>
</comment>
<evidence type="ECO:0000256" key="1">
    <source>
        <dbReference type="ARBA" id="ARBA00004186"/>
    </source>
</evidence>
<comment type="caution">
    <text evidence="9">The sequence shown here is derived from an EMBL/GenBank/DDBJ whole genome shotgun (WGS) entry which is preliminary data.</text>
</comment>
<dbReference type="Gene3D" id="1.25.10.10">
    <property type="entry name" value="Leucine-rich Repeat Variant"/>
    <property type="match status" value="2"/>
</dbReference>
<dbReference type="GO" id="GO:0007064">
    <property type="term" value="P:mitotic sister chromatid cohesion"/>
    <property type="evidence" value="ECO:0007669"/>
    <property type="project" value="TreeGrafter"/>
</dbReference>
<evidence type="ECO:0000256" key="4">
    <source>
        <dbReference type="ARBA" id="ARBA00022618"/>
    </source>
</evidence>
<dbReference type="Pfam" id="PF12348">
    <property type="entry name" value="CLASP_N"/>
    <property type="match status" value="2"/>
</dbReference>
<dbReference type="SUPFAM" id="SSF55729">
    <property type="entry name" value="Acyl-CoA N-acyltransferases (Nat)"/>
    <property type="match status" value="1"/>
</dbReference>
<dbReference type="GO" id="GO:0061733">
    <property type="term" value="F:protein-lysine-acetyltransferase activity"/>
    <property type="evidence" value="ECO:0007669"/>
    <property type="project" value="TreeGrafter"/>
</dbReference>
<feature type="domain" description="TOG" evidence="8">
    <location>
        <begin position="247"/>
        <end position="440"/>
    </location>
</feature>
<evidence type="ECO:0000313" key="10">
    <source>
        <dbReference type="Proteomes" id="UP000568158"/>
    </source>
</evidence>
<keyword evidence="6" id="KW-0131">Cell cycle</keyword>
<dbReference type="EMBL" id="JABCYN010000022">
    <property type="protein sequence ID" value="KAF6013006.1"/>
    <property type="molecule type" value="Genomic_DNA"/>
</dbReference>
<feature type="compositionally biased region" description="Low complexity" evidence="7">
    <location>
        <begin position="1318"/>
        <end position="1329"/>
    </location>
</feature>
<name>A0A8H6BJN7_DEKBR</name>
<keyword evidence="4" id="KW-0132">Cell division</keyword>
<dbReference type="GO" id="GO:0051301">
    <property type="term" value="P:cell division"/>
    <property type="evidence" value="ECO:0007669"/>
    <property type="project" value="UniProtKB-KW"/>
</dbReference>
<evidence type="ECO:0000256" key="2">
    <source>
        <dbReference type="ARBA" id="ARBA00009549"/>
    </source>
</evidence>
<dbReference type="InterPro" id="IPR016181">
    <property type="entry name" value="Acyl_CoA_acyltransferase"/>
</dbReference>
<feature type="compositionally biased region" description="Polar residues" evidence="7">
    <location>
        <begin position="1201"/>
        <end position="1212"/>
    </location>
</feature>
<feature type="domain" description="TOG" evidence="8">
    <location>
        <begin position="541"/>
        <end position="785"/>
    </location>
</feature>
<feature type="compositionally biased region" description="Basic and acidic residues" evidence="7">
    <location>
        <begin position="1287"/>
        <end position="1296"/>
    </location>
</feature>
<comment type="subcellular location">
    <subcellularLocation>
        <location evidence="1">Cytoplasm</location>
        <location evidence="1">Cytoskeleton</location>
        <location evidence="1">Spindle</location>
    </subcellularLocation>
</comment>
<dbReference type="InterPro" id="IPR016024">
    <property type="entry name" value="ARM-type_fold"/>
</dbReference>
<dbReference type="InterPro" id="IPR028009">
    <property type="entry name" value="ESCO_Acetyltransf_dom"/>
</dbReference>
<dbReference type="PANTHER" id="PTHR45884:SF2">
    <property type="entry name" value="N-ACETYLTRANSFERASE ECO"/>
    <property type="match status" value="1"/>
</dbReference>
<evidence type="ECO:0000256" key="6">
    <source>
        <dbReference type="ARBA" id="ARBA00022776"/>
    </source>
</evidence>
<evidence type="ECO:0000256" key="7">
    <source>
        <dbReference type="SAM" id="MobiDB-lite"/>
    </source>
</evidence>
<gene>
    <name evidence="9" type="ORF">HII12_001721</name>
</gene>
<organism evidence="9 10">
    <name type="scientific">Dekkera bruxellensis</name>
    <name type="common">Brettanomyces custersii</name>
    <dbReference type="NCBI Taxonomy" id="5007"/>
    <lineage>
        <taxon>Eukaryota</taxon>
        <taxon>Fungi</taxon>
        <taxon>Dikarya</taxon>
        <taxon>Ascomycota</taxon>
        <taxon>Saccharomycotina</taxon>
        <taxon>Pichiomycetes</taxon>
        <taxon>Pichiales</taxon>
        <taxon>Pichiaceae</taxon>
        <taxon>Brettanomyces</taxon>
    </lineage>
</organism>
<evidence type="ECO:0000313" key="9">
    <source>
        <dbReference type="EMBL" id="KAF6013006.1"/>
    </source>
</evidence>
<dbReference type="GO" id="GO:0005634">
    <property type="term" value="C:nucleus"/>
    <property type="evidence" value="ECO:0007669"/>
    <property type="project" value="TreeGrafter"/>
</dbReference>
<dbReference type="InterPro" id="IPR034085">
    <property type="entry name" value="TOG"/>
</dbReference>
<accession>A0A8H6BJN7</accession>
<dbReference type="PANTHER" id="PTHR45884">
    <property type="entry name" value="N-ACETYLTRANSFERASE ECO"/>
    <property type="match status" value="1"/>
</dbReference>
<feature type="compositionally biased region" description="Low complexity" evidence="7">
    <location>
        <begin position="801"/>
        <end position="818"/>
    </location>
</feature>
<sequence>MSIFYANKTPRGKAYCKRSMLIKCAQCGLCYIDSNAIGQKLHARYHRNAINGIRVGSQRELESFGKVIEKFTIKVGKMGSIIEANINSRKVQKVLDEVLQAANMVLNSQDNTKRWHGKTKFKGKVFVCIYRARIIGICITETPQIGYWMIQGSNILVPNKNPKLAIGIDRIFVVKTFRRHGIATRLLNAVANHSFYKLKLRPYQIGWSQPSHFGEFVARKYSGVVHPLSPEYLYDALTSHDILRSFDLIRTFKAEVKSGFVDVDLAQQYFDSLIIAYKEPKLSISSFSTICHLIKLVRIKKPVLLSSLHSVLIPFLLQRLKESRTSLRSASMKALVTIWEAAPREFENDLKTIGLKSRDPLIRRRLLEMIEEISKNSPGFTLESFLSSIVGCLVDANTYVVEAAFNLLVSYLNSLSPSKAKSMSTDLVGLLKINHVGHSLSIRLLSQLNEGRSVISLYKKQMFSSSLSGSTFRKQPLGSLRHTSTLSSSESSSITSRSNYKNYMFPPSKYSFDGFQNRDKILQLLVSFPEFLSIDKVQSLDITDDVQLLDIAEKIKPFFEGKETEKNWTLRIKSIHRLQSLLRGNAIVEYRQLLAKVVHDLSGCIAKASQSLRTILSSSGCQLCKELAFALGPKLDSSTIDAFVTPLLKLSCSRKTITHRKANLAMIFLVLFTNSSNRMMTQIYSSFLEKNVQARAYALIWAEFFLLRHAPNSSVMDSSLNYLSSIIGKAVSDPSPMVRQIARPAFWTLNEFFPKDGRMILSSLSHSTLKALDKSRYAAVNMIPSALSGCDTSHSRESSDSRSSGKLASFSDPESSSSPLNPEFDTSERKPLVTTILAVSALTKNDEPSEVHNDNSLIKNENCTKNLIKQSQNLKGTPETAEVMKPQTIGKAPQLGEYSERVKRENEIYNGLLSQDSADQKAAFDELIKMRNSHLPAKFGSAFNELSVRNPEIMYAVFSDEKGFQYLVNYLSTNNIVRIFCFYLMNEKFTVNASVLSMIIRDVPIDDLCLGLTEMISACNDSSKIQDLALSFQLVKHRDELLRASFELADFLLCSNNVHLESYLLSSLFDSLFQSWEFSDHSEDGKYITLLKDGAKKNITLFRKRISCLKDVQLQSEIIHKLALKDESDLESSDVNLDYLPTNEELEDAEEPNLDGLTMVVRKDVSDKSVPVDSDMTMIMPTFKNQNPAELSLIKEENTKQNTAVNNENNPINPFVDESETNSDDSKQMESSEMKIDDVFNSPGAESTSEDINSSISELNGESMDLEEAEPSVRTPTTGMKRLSINDSKEEDHNLPSKDTPLQDTDTSISHKSDKHSAPSAPSASPASPVLKDQVSVPASMDPLAPLTKPTDNIQIYEDKADFSDSLKGALDSKAWQDLETYELHHVRQGEVKNESDLLTKLKAKTITYEELIAVMYQLDQSQSNPDTLINYLLDFLSPETPMKQMLVAIYLIGKCLPKINKEKDEPITLRLLELCVLLDSDVFDELYFALEETMKIIDDLKCLVMLLQKKGFRRLTVAQKQISLHAISTWLRPSNITYEDVFMLDSWLFKLLDDEHVILRKLAVTIYAKLYKFMVDHVKSKEGDELIDKSIFQKMDGPQIELIKYYAAKV</sequence>
<dbReference type="Proteomes" id="UP000568158">
    <property type="component" value="Unassembled WGS sequence"/>
</dbReference>
<dbReference type="InterPro" id="IPR024395">
    <property type="entry name" value="CLASP_N_dom"/>
</dbReference>
<dbReference type="InterPro" id="IPR011989">
    <property type="entry name" value="ARM-like"/>
</dbReference>
<dbReference type="Pfam" id="PF13880">
    <property type="entry name" value="Acetyltransf_13"/>
    <property type="match status" value="1"/>
</dbReference>
<evidence type="ECO:0000256" key="3">
    <source>
        <dbReference type="ARBA" id="ARBA00016012"/>
    </source>
</evidence>
<feature type="region of interest" description="Disordered" evidence="7">
    <location>
        <begin position="1201"/>
        <end position="1232"/>
    </location>
</feature>
<dbReference type="CDD" id="cd04301">
    <property type="entry name" value="NAT_SF"/>
    <property type="match status" value="1"/>
</dbReference>
<dbReference type="GO" id="GO:0005819">
    <property type="term" value="C:spindle"/>
    <property type="evidence" value="ECO:0007669"/>
    <property type="project" value="UniProtKB-SubCell"/>
</dbReference>
<dbReference type="Gene3D" id="3.40.630.30">
    <property type="match status" value="1"/>
</dbReference>
<feature type="region of interest" description="Disordered" evidence="7">
    <location>
        <begin position="1260"/>
        <end position="1330"/>
    </location>
</feature>
<keyword evidence="6" id="KW-0498">Mitosis</keyword>
<reference evidence="9 10" key="1">
    <citation type="journal article" date="2020" name="Appl. Microbiol. Biotechnol.">
        <title>Targeted gene deletion in Brettanomyces bruxellensis with an expression-free CRISPR-Cas9 system.</title>
        <authorList>
            <person name="Varela C."/>
            <person name="Bartel C."/>
            <person name="Onetto C."/>
            <person name="Borneman A."/>
        </authorList>
    </citation>
    <scope>NUCLEOTIDE SEQUENCE [LARGE SCALE GENOMIC DNA]</scope>
    <source>
        <strain evidence="9 10">AWRI1613</strain>
    </source>
</reference>
<proteinExistence type="inferred from homology"/>